<reference evidence="1 2" key="1">
    <citation type="submission" date="2013-03" db="EMBL/GenBank/DDBJ databases">
        <title>The Genome Sequence of Phialophora europaea CBS 101466.</title>
        <authorList>
            <consortium name="The Broad Institute Genomics Platform"/>
            <person name="Cuomo C."/>
            <person name="de Hoog S."/>
            <person name="Gorbushina A."/>
            <person name="Walker B."/>
            <person name="Young S.K."/>
            <person name="Zeng Q."/>
            <person name="Gargeya S."/>
            <person name="Fitzgerald M."/>
            <person name="Haas B."/>
            <person name="Abouelleil A."/>
            <person name="Allen A.W."/>
            <person name="Alvarado L."/>
            <person name="Arachchi H.M."/>
            <person name="Berlin A.M."/>
            <person name="Chapman S.B."/>
            <person name="Gainer-Dewar J."/>
            <person name="Goldberg J."/>
            <person name="Griggs A."/>
            <person name="Gujja S."/>
            <person name="Hansen M."/>
            <person name="Howarth C."/>
            <person name="Imamovic A."/>
            <person name="Ireland A."/>
            <person name="Larimer J."/>
            <person name="McCowan C."/>
            <person name="Murphy C."/>
            <person name="Pearson M."/>
            <person name="Poon T.W."/>
            <person name="Priest M."/>
            <person name="Roberts A."/>
            <person name="Saif S."/>
            <person name="Shea T."/>
            <person name="Sisk P."/>
            <person name="Sykes S."/>
            <person name="Wortman J."/>
            <person name="Nusbaum C."/>
            <person name="Birren B."/>
        </authorList>
    </citation>
    <scope>NUCLEOTIDE SEQUENCE [LARGE SCALE GENOMIC DNA]</scope>
    <source>
        <strain evidence="1 2">CBS 101466</strain>
    </source>
</reference>
<proteinExistence type="predicted"/>
<protein>
    <submittedName>
        <fullName evidence="1">Uncharacterized protein</fullName>
    </submittedName>
</protein>
<dbReference type="GeneID" id="19970785"/>
<dbReference type="AlphaFoldDB" id="W2RYV5"/>
<name>W2RYV5_CYPE1</name>
<organism evidence="1 2">
    <name type="scientific">Cyphellophora europaea (strain CBS 101466)</name>
    <name type="common">Phialophora europaea</name>
    <dbReference type="NCBI Taxonomy" id="1220924"/>
    <lineage>
        <taxon>Eukaryota</taxon>
        <taxon>Fungi</taxon>
        <taxon>Dikarya</taxon>
        <taxon>Ascomycota</taxon>
        <taxon>Pezizomycotina</taxon>
        <taxon>Eurotiomycetes</taxon>
        <taxon>Chaetothyriomycetidae</taxon>
        <taxon>Chaetothyriales</taxon>
        <taxon>Cyphellophoraceae</taxon>
        <taxon>Cyphellophora</taxon>
    </lineage>
</organism>
<dbReference type="Proteomes" id="UP000030752">
    <property type="component" value="Unassembled WGS sequence"/>
</dbReference>
<evidence type="ECO:0000313" key="2">
    <source>
        <dbReference type="Proteomes" id="UP000030752"/>
    </source>
</evidence>
<dbReference type="OrthoDB" id="2866354at2759"/>
<gene>
    <name evidence="1" type="ORF">HMPREF1541_03446</name>
</gene>
<accession>W2RYV5</accession>
<dbReference type="EMBL" id="KB822719">
    <property type="protein sequence ID" value="ETN41510.1"/>
    <property type="molecule type" value="Genomic_DNA"/>
</dbReference>
<dbReference type="HOGENOM" id="CLU_1917003_0_0_1"/>
<sequence length="132" mass="14815">MAGACQAFLNNDSNYDLDTSCELLQWSSNAAPQWTVLDGAALRTYFDPTSPPSSARVSRVFFVTLEDCKDASYGCRLSLGKQSAGQLLELFNVNPHFCQSMFGKPDHWAPLDHRYTNDAAHEILEFVSQYQR</sequence>
<dbReference type="RefSeq" id="XP_008716019.1">
    <property type="nucleotide sequence ID" value="XM_008717797.1"/>
</dbReference>
<evidence type="ECO:0000313" key="1">
    <source>
        <dbReference type="EMBL" id="ETN41510.1"/>
    </source>
</evidence>
<dbReference type="STRING" id="1220924.W2RYV5"/>
<dbReference type="VEuPathDB" id="FungiDB:HMPREF1541_03446"/>
<keyword evidence="2" id="KW-1185">Reference proteome</keyword>
<dbReference type="InParanoid" id="W2RYV5"/>